<sequence>MQSRKLKRVVIREELVVLLGNTYQAILFGQLLYWQNRTKDIDRYIEEENNRKTATGINTTHSSTFGWIYKTAKDLAEEVMLGVSENTIRSYLKALVEKKYLEQRRNPKYKWDKTYQYRVNLIKVMNDLEELGYPLEGDELSKRYEKRKVSNRNKEDLNLNICDSNKPKIASNHTDYEAISEISSKTNSEITTENSSLSKQSDEDEGFNNQTNQSFETISNTYLKHSQRNTLTQSDKEAIMDVVKRNWPMHQVVKWINECYQKFQPRHQRDQIRSFQYIANYIFDQATIVKQQQEDKLNGQNSTHTQEHTGDEYFERFRKTQNTDWENDCDF</sequence>
<reference evidence="2 3" key="1">
    <citation type="submission" date="2019-05" db="EMBL/GenBank/DDBJ databases">
        <title>Psychrobacillus vulpis sp. nov., a new species isolated from feces of a red fox that inhabits in The Tablas de Daimiel Natural Park, Albacete, Spain.</title>
        <authorList>
            <person name="Rodriguez M."/>
            <person name="Reina J.C."/>
            <person name="Bejar V."/>
            <person name="Llamas I."/>
        </authorList>
    </citation>
    <scope>NUCLEOTIDE SEQUENCE [LARGE SCALE GENOMIC DNA]</scope>
    <source>
        <strain evidence="2 3">NHI-2</strain>
    </source>
</reference>
<evidence type="ECO:0000313" key="3">
    <source>
        <dbReference type="Proteomes" id="UP000318937"/>
    </source>
</evidence>
<dbReference type="AlphaFoldDB" id="A0A544TB87"/>
<dbReference type="OrthoDB" id="1258529at2"/>
<evidence type="ECO:0000313" key="2">
    <source>
        <dbReference type="EMBL" id="TQR14740.1"/>
    </source>
</evidence>
<feature type="region of interest" description="Disordered" evidence="1">
    <location>
        <begin position="184"/>
        <end position="209"/>
    </location>
</feature>
<dbReference type="InterPro" id="IPR036390">
    <property type="entry name" value="WH_DNA-bd_sf"/>
</dbReference>
<dbReference type="RefSeq" id="WP_142607356.1">
    <property type="nucleotide sequence ID" value="NZ_VDGG01000018.1"/>
</dbReference>
<name>A0A544TB87_9BACI</name>
<evidence type="ECO:0000256" key="1">
    <source>
        <dbReference type="SAM" id="MobiDB-lite"/>
    </source>
</evidence>
<protein>
    <submittedName>
        <fullName evidence="2">Helix-turn-helix transcriptional regulator</fullName>
    </submittedName>
</protein>
<dbReference type="Proteomes" id="UP000318937">
    <property type="component" value="Unassembled WGS sequence"/>
</dbReference>
<gene>
    <name evidence="2" type="ORF">FG383_10490</name>
</gene>
<organism evidence="2 3">
    <name type="scientific">Psychrobacillus soli</name>
    <dbReference type="NCBI Taxonomy" id="1543965"/>
    <lineage>
        <taxon>Bacteria</taxon>
        <taxon>Bacillati</taxon>
        <taxon>Bacillota</taxon>
        <taxon>Bacilli</taxon>
        <taxon>Bacillales</taxon>
        <taxon>Bacillaceae</taxon>
        <taxon>Psychrobacillus</taxon>
    </lineage>
</organism>
<proteinExistence type="predicted"/>
<feature type="compositionally biased region" description="Polar residues" evidence="1">
    <location>
        <begin position="184"/>
        <end position="199"/>
    </location>
</feature>
<accession>A0A544TB87</accession>
<dbReference type="EMBL" id="VDGG01000018">
    <property type="protein sequence ID" value="TQR14740.1"/>
    <property type="molecule type" value="Genomic_DNA"/>
</dbReference>
<dbReference type="SUPFAM" id="SSF46785">
    <property type="entry name" value="Winged helix' DNA-binding domain"/>
    <property type="match status" value="1"/>
</dbReference>
<comment type="caution">
    <text evidence="2">The sequence shown here is derived from an EMBL/GenBank/DDBJ whole genome shotgun (WGS) entry which is preliminary data.</text>
</comment>
<keyword evidence="3" id="KW-1185">Reference proteome</keyword>